<evidence type="ECO:0000256" key="8">
    <source>
        <dbReference type="ARBA" id="ARBA00022801"/>
    </source>
</evidence>
<keyword evidence="9" id="KW-0472">Membrane</keyword>
<evidence type="ECO:0000256" key="5">
    <source>
        <dbReference type="ARBA" id="ARBA00018097"/>
    </source>
</evidence>
<reference evidence="18" key="1">
    <citation type="submission" date="2015-03" db="EMBL/GenBank/DDBJ databases">
        <title>A transcriptome of Araucaria cunninghamii, an australian fine timber species.</title>
        <authorList>
            <person name="Jing Yi C.J.Y."/>
            <person name="Yin San L.Y.S."/>
            <person name="Abdul Karim S.S."/>
            <person name="Wan Azmi N.N."/>
            <person name="Hercus R.R."/>
            <person name="Croft L.L."/>
        </authorList>
    </citation>
    <scope>NUCLEOTIDE SEQUENCE</scope>
    <source>
        <strain evidence="18">MI0301</strain>
        <tissue evidence="18">Leaf</tissue>
    </source>
</reference>
<dbReference type="PIRSF" id="PIRSF000894">
    <property type="entry name" value="Acid_phosphatase"/>
    <property type="match status" value="1"/>
</dbReference>
<evidence type="ECO:0000256" key="9">
    <source>
        <dbReference type="ARBA" id="ARBA00023136"/>
    </source>
</evidence>
<dbReference type="PANTHER" id="PTHR20963">
    <property type="entry name" value="MULTIPLE INOSITOL POLYPHOSPHATE PHOSPHATASE-RELATED"/>
    <property type="match status" value="1"/>
</dbReference>
<keyword evidence="8" id="KW-0378">Hydrolase</keyword>
<evidence type="ECO:0000256" key="13">
    <source>
        <dbReference type="ARBA" id="ARBA00043671"/>
    </source>
</evidence>
<evidence type="ECO:0000313" key="18">
    <source>
        <dbReference type="EMBL" id="JAG98299.1"/>
    </source>
</evidence>
<dbReference type="InterPro" id="IPR029033">
    <property type="entry name" value="His_PPase_superfam"/>
</dbReference>
<comment type="subcellular location">
    <subcellularLocation>
        <location evidence="1">Cell membrane</location>
    </subcellularLocation>
</comment>
<protein>
    <recommendedName>
        <fullName evidence="5">Multiple inositol polyphosphate phosphatase 1</fullName>
        <ecNumber evidence="4">3.1.3.62</ecNumber>
        <ecNumber evidence="3">3.1.3.80</ecNumber>
    </recommendedName>
    <alternativeName>
        <fullName evidence="11">2,3-bisphosphoglycerate 3-phosphatase</fullName>
    </alternativeName>
</protein>
<proteinExistence type="inferred from homology"/>
<comment type="catalytic activity">
    <reaction evidence="14">
        <text>1D-myo-inositol hexakisphosphate + H2O = 1D-myo-inositol 1,2,4,5,6-pentakisphosphate + phosphate</text>
        <dbReference type="Rhea" id="RHEA:16989"/>
        <dbReference type="ChEBI" id="CHEBI:15377"/>
        <dbReference type="ChEBI" id="CHEBI:43474"/>
        <dbReference type="ChEBI" id="CHEBI:57798"/>
        <dbReference type="ChEBI" id="CHEBI:58130"/>
        <dbReference type="EC" id="3.1.3.62"/>
    </reaction>
    <physiologicalReaction direction="left-to-right" evidence="14">
        <dbReference type="Rhea" id="RHEA:16990"/>
    </physiologicalReaction>
</comment>
<evidence type="ECO:0000256" key="2">
    <source>
        <dbReference type="ARBA" id="ARBA00008422"/>
    </source>
</evidence>
<feature type="disulfide bond" evidence="16">
    <location>
        <begin position="271"/>
        <end position="285"/>
    </location>
</feature>
<keyword evidence="16" id="KW-1015">Disulfide bond</keyword>
<name>A0A0D6R654_ARACU</name>
<evidence type="ECO:0000256" key="15">
    <source>
        <dbReference type="ARBA" id="ARBA00043832"/>
    </source>
</evidence>
<evidence type="ECO:0000256" key="6">
    <source>
        <dbReference type="ARBA" id="ARBA00022475"/>
    </source>
</evidence>
<sequence>MEGMKIFVCFAITVIFELTGGAEGLPSDGGFDVREHLSTATRYGARKTAINEFYEKPKAIPIGCTPIHLNLVARHGTRAPTKKRIKELEKLSVRLETLLKSAGHMTGEGHDLQQLPSWLRGWRCPWDGTKTGGQLTLEGEEELYNFGKRIRERFPELFVEDYHPDVYPITATQIPRASASAVAFGLGLFSGKGILGSGQHRAFAVISDSRVSDIHLRFHDTCQTYKGFKKMRKPSIDALLVHIYAEVSTSLVDRYKLNFTKEDVSSLWFLCKQEATLLDRTDQACGLFSPNEVELLEWADDFELHHLKGYGESLNYRMGVPLLQNVVQSMEQAILTDTDPLQGSLEKARLRFAHAETIIPFTCLLGLFLEISDLEKIQSEQPLQPPPKPPQQRMWRGSTVAPFAANNMLVLYKCPAKGGNSGKNISTGEQDKSFFVQMLHNEKPARMPGCNGTAFCPFEVFKEKVAGPHLKHTFESLCTIKATPRNCSSTCRLTRFFKWLFLGDGAKIDSCEDRADL</sequence>
<feature type="disulfide bond" evidence="16">
    <location>
        <begin position="64"/>
        <end position="414"/>
    </location>
</feature>
<evidence type="ECO:0000256" key="14">
    <source>
        <dbReference type="ARBA" id="ARBA00043691"/>
    </source>
</evidence>
<comment type="catalytic activity">
    <reaction evidence="13">
        <text>1D-myo-inositol 1,2,4,5,6-pentakisphosphate + H2O = 1D-myo-inositol 1,2,5,6-tetrakisphosphate + phosphate</text>
        <dbReference type="Rhea" id="RHEA:77115"/>
        <dbReference type="ChEBI" id="CHEBI:15377"/>
        <dbReference type="ChEBI" id="CHEBI:43474"/>
        <dbReference type="ChEBI" id="CHEBI:57798"/>
        <dbReference type="ChEBI" id="CHEBI:195535"/>
        <dbReference type="EC" id="3.1.3.62"/>
    </reaction>
    <physiologicalReaction direction="left-to-right" evidence="13">
        <dbReference type="Rhea" id="RHEA:77116"/>
    </physiologicalReaction>
</comment>
<keyword evidence="6" id="KW-1003">Cell membrane</keyword>
<dbReference type="EC" id="3.1.3.80" evidence="3"/>
<evidence type="ECO:0000256" key="16">
    <source>
        <dbReference type="PIRSR" id="PIRSR000894-2"/>
    </source>
</evidence>
<evidence type="ECO:0000256" key="12">
    <source>
        <dbReference type="ARBA" id="ARBA00043668"/>
    </source>
</evidence>
<dbReference type="EMBL" id="GCKF01026671">
    <property type="protein sequence ID" value="JAG98299.1"/>
    <property type="molecule type" value="Transcribed_RNA"/>
</dbReference>
<evidence type="ECO:0000256" key="10">
    <source>
        <dbReference type="ARBA" id="ARBA00023180"/>
    </source>
</evidence>
<accession>A0A0D6R654</accession>
<dbReference type="SUPFAM" id="SSF53254">
    <property type="entry name" value="Phosphoglycerate mutase-like"/>
    <property type="match status" value="1"/>
</dbReference>
<dbReference type="PANTHER" id="PTHR20963:SF8">
    <property type="entry name" value="MULTIPLE INOSITOL POLYPHOSPHATE PHOSPHATASE 1"/>
    <property type="match status" value="1"/>
</dbReference>
<keyword evidence="10" id="KW-0325">Glycoprotein</keyword>
<comment type="catalytic activity">
    <reaction evidence="15">
        <text>(2R)-2,3-bisphosphoglycerate + H2O = (2R)-2-phosphoglycerate + phosphate</text>
        <dbReference type="Rhea" id="RHEA:27381"/>
        <dbReference type="ChEBI" id="CHEBI:15377"/>
        <dbReference type="ChEBI" id="CHEBI:43474"/>
        <dbReference type="ChEBI" id="CHEBI:58248"/>
        <dbReference type="ChEBI" id="CHEBI:58289"/>
        <dbReference type="EC" id="3.1.3.80"/>
    </reaction>
    <physiologicalReaction direction="left-to-right" evidence="15">
        <dbReference type="Rhea" id="RHEA:27382"/>
    </physiologicalReaction>
</comment>
<keyword evidence="7 17" id="KW-0732">Signal</keyword>
<dbReference type="AlphaFoldDB" id="A0A0D6R654"/>
<dbReference type="GO" id="GO:0052745">
    <property type="term" value="F:inositol phosphate phosphatase activity"/>
    <property type="evidence" value="ECO:0007669"/>
    <property type="project" value="TreeGrafter"/>
</dbReference>
<organism evidence="18">
    <name type="scientific">Araucaria cunninghamii</name>
    <name type="common">Hoop pine</name>
    <name type="synonym">Moreton Bay pine</name>
    <dbReference type="NCBI Taxonomy" id="56994"/>
    <lineage>
        <taxon>Eukaryota</taxon>
        <taxon>Viridiplantae</taxon>
        <taxon>Streptophyta</taxon>
        <taxon>Embryophyta</taxon>
        <taxon>Tracheophyta</taxon>
        <taxon>Spermatophyta</taxon>
        <taxon>Pinopsida</taxon>
        <taxon>Pinidae</taxon>
        <taxon>Conifers II</taxon>
        <taxon>Araucariales</taxon>
        <taxon>Araucariaceae</taxon>
        <taxon>Araucaria</taxon>
    </lineage>
</organism>
<dbReference type="InterPro" id="IPR000560">
    <property type="entry name" value="His_Pase_clade-2"/>
</dbReference>
<comment type="similarity">
    <text evidence="2">Belongs to the histidine acid phosphatase family. MINPP1 subfamily.</text>
</comment>
<evidence type="ECO:0000256" key="7">
    <source>
        <dbReference type="ARBA" id="ARBA00022729"/>
    </source>
</evidence>
<evidence type="ECO:0000256" key="4">
    <source>
        <dbReference type="ARBA" id="ARBA00013040"/>
    </source>
</evidence>
<dbReference type="Gene3D" id="3.40.50.1240">
    <property type="entry name" value="Phosphoglycerate mutase-like"/>
    <property type="match status" value="1"/>
</dbReference>
<comment type="catalytic activity">
    <reaction evidence="12">
        <text>1D-myo-inositol 1,2,5,6-tetrakisphosphate + H2O = 1D-myo-inositol 1,2,6-trisphosphate + phosphate</text>
        <dbReference type="Rhea" id="RHEA:77119"/>
        <dbReference type="ChEBI" id="CHEBI:15377"/>
        <dbReference type="ChEBI" id="CHEBI:43474"/>
        <dbReference type="ChEBI" id="CHEBI:195535"/>
        <dbReference type="ChEBI" id="CHEBI:195537"/>
        <dbReference type="EC" id="3.1.3.62"/>
    </reaction>
    <physiologicalReaction direction="left-to-right" evidence="12">
        <dbReference type="Rhea" id="RHEA:77120"/>
    </physiologicalReaction>
</comment>
<dbReference type="FunFam" id="3.40.50.1240:FF:000017">
    <property type="entry name" value="Histidine acid phosphatase family protein"/>
    <property type="match status" value="1"/>
</dbReference>
<evidence type="ECO:0000256" key="11">
    <source>
        <dbReference type="ARBA" id="ARBA00031642"/>
    </source>
</evidence>
<dbReference type="GO" id="GO:0005886">
    <property type="term" value="C:plasma membrane"/>
    <property type="evidence" value="ECO:0007669"/>
    <property type="project" value="UniProtKB-SubCell"/>
</dbReference>
<dbReference type="EC" id="3.1.3.62" evidence="4"/>
<dbReference type="InterPro" id="IPR016274">
    <property type="entry name" value="Histidine_acid_Pase_euk"/>
</dbReference>
<dbReference type="Pfam" id="PF00328">
    <property type="entry name" value="His_Phos_2"/>
    <property type="match status" value="1"/>
</dbReference>
<feature type="chain" id="PRO_5002311815" description="Multiple inositol polyphosphate phosphatase 1" evidence="17">
    <location>
        <begin position="25"/>
        <end position="517"/>
    </location>
</feature>
<dbReference type="CDD" id="cd07061">
    <property type="entry name" value="HP_HAP_like"/>
    <property type="match status" value="1"/>
</dbReference>
<evidence type="ECO:0000256" key="3">
    <source>
        <dbReference type="ARBA" id="ARBA00012976"/>
    </source>
</evidence>
<evidence type="ECO:0000256" key="1">
    <source>
        <dbReference type="ARBA" id="ARBA00004236"/>
    </source>
</evidence>
<dbReference type="GO" id="GO:0034417">
    <property type="term" value="F:bisphosphoglycerate 3-phosphatase activity"/>
    <property type="evidence" value="ECO:0007669"/>
    <property type="project" value="UniProtKB-EC"/>
</dbReference>
<dbReference type="GO" id="GO:0003993">
    <property type="term" value="F:acid phosphatase activity"/>
    <property type="evidence" value="ECO:0007669"/>
    <property type="project" value="TreeGrafter"/>
</dbReference>
<evidence type="ECO:0000256" key="17">
    <source>
        <dbReference type="SAM" id="SignalP"/>
    </source>
</evidence>
<feature type="signal peptide" evidence="17">
    <location>
        <begin position="1"/>
        <end position="24"/>
    </location>
</feature>